<dbReference type="RefSeq" id="XP_068348267.1">
    <property type="nucleotide sequence ID" value="XM_068512178.1"/>
</dbReference>
<sequence>MVKILFYMSATFTFINERKQTITIRGNNQMTVAEAKRKIESEQPGISFDEIKIFDKSNLLTDQKLIALYEGPLLVAFRKTVMPIKETPSSSDKMEEVEIYVPPNIDTRNLVDILFISVIRKKYIIRVPQNSTIRDLKEYANHFNNGRYSRTGIKLRPTHSAISNKHHDNSSEKIKKEYQDDMPITALEDNKLIISAASKTMGKKNNVFPPPPPSPPKNIHLHSKQVVSHISNDNELTNSIETQSTIQVEKNNNRNEKQYNDNNEEQYNDNNEEQYNDNNEEQYNDNNEEQYIDNNEEQYNDNNEEQYNDNNEEQQNKIQQHNDEYESQFSENITGNDKDEGHFRGNYENHASDISLSNDFFKMVNNSMRQNPREFIQIIELAAKNNLNEAQQLKKEYKKIYHHFKIKLTREISEQIEKTDLNKIYQDAKKKTFSTSDKNNYYNSSLSLNITNNINNNNRSYNNNMNHNNTTETSNNDYHNNIHNLSANNSSNNQNNQNMNHQTMNNDEKNENDSNSSQAVLQKNPIIEPPPSDFTHSGNPFGPPPRRPPQQQQPQSQPSVRTNTDPTSSQTRTWQDVYNNFSPEQKQAINNIKSRRPGLDISEITGLLDSCDGNIELFENLVNSLP</sequence>
<feature type="region of interest" description="Disordered" evidence="1">
    <location>
        <begin position="249"/>
        <end position="283"/>
    </location>
</feature>
<keyword evidence="4" id="KW-1185">Reference proteome</keyword>
<evidence type="ECO:0000313" key="4">
    <source>
        <dbReference type="Proteomes" id="UP000179807"/>
    </source>
</evidence>
<organism evidence="3 4">
    <name type="scientific">Tritrichomonas foetus</name>
    <dbReference type="NCBI Taxonomy" id="1144522"/>
    <lineage>
        <taxon>Eukaryota</taxon>
        <taxon>Metamonada</taxon>
        <taxon>Parabasalia</taxon>
        <taxon>Tritrichomonadida</taxon>
        <taxon>Tritrichomonadidae</taxon>
        <taxon>Tritrichomonas</taxon>
    </lineage>
</organism>
<dbReference type="GeneID" id="94846882"/>
<protein>
    <recommendedName>
        <fullName evidence="2">Ubiquitin-like domain-containing protein</fullName>
    </recommendedName>
</protein>
<feature type="compositionally biased region" description="Polar residues" evidence="1">
    <location>
        <begin position="560"/>
        <end position="571"/>
    </location>
</feature>
<gene>
    <name evidence="3" type="ORF">TRFO_38650</name>
</gene>
<dbReference type="PROSITE" id="PS50053">
    <property type="entry name" value="UBIQUITIN_2"/>
    <property type="match status" value="1"/>
</dbReference>
<evidence type="ECO:0000313" key="3">
    <source>
        <dbReference type="EMBL" id="OHS95130.1"/>
    </source>
</evidence>
<dbReference type="VEuPathDB" id="TrichDB:TRFO_38650"/>
<feature type="compositionally biased region" description="Basic and acidic residues" evidence="1">
    <location>
        <begin position="336"/>
        <end position="346"/>
    </location>
</feature>
<dbReference type="InterPro" id="IPR000626">
    <property type="entry name" value="Ubiquitin-like_dom"/>
</dbReference>
<name>A0A1J4J7C9_9EUKA</name>
<accession>A0A1J4J7C9</accession>
<feature type="domain" description="Ubiquitin-like" evidence="2">
    <location>
        <begin position="8"/>
        <end position="69"/>
    </location>
</feature>
<feature type="compositionally biased region" description="Acidic residues" evidence="1">
    <location>
        <begin position="300"/>
        <end position="312"/>
    </location>
</feature>
<feature type="region of interest" description="Disordered" evidence="1">
    <location>
        <begin position="453"/>
        <end position="571"/>
    </location>
</feature>
<comment type="caution">
    <text evidence="3">The sequence shown here is derived from an EMBL/GenBank/DDBJ whole genome shotgun (WGS) entry which is preliminary data.</text>
</comment>
<dbReference type="AlphaFoldDB" id="A0A1J4J7C9"/>
<evidence type="ECO:0000256" key="1">
    <source>
        <dbReference type="SAM" id="MobiDB-lite"/>
    </source>
</evidence>
<proteinExistence type="predicted"/>
<dbReference type="Proteomes" id="UP000179807">
    <property type="component" value="Unassembled WGS sequence"/>
</dbReference>
<reference evidence="3" key="1">
    <citation type="submission" date="2016-10" db="EMBL/GenBank/DDBJ databases">
        <authorList>
            <person name="Benchimol M."/>
            <person name="Almeida L.G."/>
            <person name="Vasconcelos A.T."/>
            <person name="Perreira-Neves A."/>
            <person name="Rosa I.A."/>
            <person name="Tasca T."/>
            <person name="Bogo M.R."/>
            <person name="de Souza W."/>
        </authorList>
    </citation>
    <scope>NUCLEOTIDE SEQUENCE [LARGE SCALE GENOMIC DNA]</scope>
    <source>
        <strain evidence="3">K</strain>
    </source>
</reference>
<feature type="compositionally biased region" description="Low complexity" evidence="1">
    <location>
        <begin position="549"/>
        <end position="559"/>
    </location>
</feature>
<evidence type="ECO:0000259" key="2">
    <source>
        <dbReference type="PROSITE" id="PS50053"/>
    </source>
</evidence>
<feature type="compositionally biased region" description="Acidic residues" evidence="1">
    <location>
        <begin position="262"/>
        <end position="283"/>
    </location>
</feature>
<feature type="compositionally biased region" description="Low complexity" evidence="1">
    <location>
        <begin position="453"/>
        <end position="505"/>
    </location>
</feature>
<feature type="region of interest" description="Disordered" evidence="1">
    <location>
        <begin position="300"/>
        <end position="346"/>
    </location>
</feature>
<dbReference type="EMBL" id="MLAK01001261">
    <property type="protein sequence ID" value="OHS95130.1"/>
    <property type="molecule type" value="Genomic_DNA"/>
</dbReference>